<comment type="caution">
    <text evidence="4">The sequence shown here is derived from an EMBL/GenBank/DDBJ whole genome shotgun (WGS) entry which is preliminary data.</text>
</comment>
<proteinExistence type="predicted"/>
<gene>
    <name evidence="4" type="ORF">OHJ16_12130</name>
</gene>
<evidence type="ECO:0000256" key="1">
    <source>
        <dbReference type="ARBA" id="ARBA00022679"/>
    </source>
</evidence>
<dbReference type="PANTHER" id="PTHR42774">
    <property type="entry name" value="PHOSPHOTRANSFERASE SYSTEM TRANSPORT PROTEIN"/>
    <property type="match status" value="1"/>
</dbReference>
<evidence type="ECO:0000256" key="2">
    <source>
        <dbReference type="ARBA" id="ARBA00022777"/>
    </source>
</evidence>
<keyword evidence="2 4" id="KW-0418">Kinase</keyword>
<keyword evidence="1" id="KW-0808">Transferase</keyword>
<evidence type="ECO:0000313" key="4">
    <source>
        <dbReference type="EMBL" id="MCZ0858788.1"/>
    </source>
</evidence>
<reference evidence="4" key="1">
    <citation type="submission" date="2022-10" db="EMBL/GenBank/DDBJ databases">
        <title>Genome sequence of Actinomyces israelii ATCC 10048.</title>
        <authorList>
            <person name="Watt R.M."/>
            <person name="Tong W.M."/>
        </authorList>
    </citation>
    <scope>NUCLEOTIDE SEQUENCE</scope>
    <source>
        <strain evidence="4">ATCC 10048</strain>
    </source>
</reference>
<dbReference type="RefSeq" id="WP_268918117.1">
    <property type="nucleotide sequence ID" value="NZ_CP124548.1"/>
</dbReference>
<feature type="domain" description="Carbohydrate kinase PfkB" evidence="3">
    <location>
        <begin position="157"/>
        <end position="317"/>
    </location>
</feature>
<dbReference type="GO" id="GO:0016301">
    <property type="term" value="F:kinase activity"/>
    <property type="evidence" value="ECO:0007669"/>
    <property type="project" value="UniProtKB-KW"/>
</dbReference>
<protein>
    <submittedName>
        <fullName evidence="4">PfkB family carbohydrate kinase</fullName>
    </submittedName>
</protein>
<dbReference type="InterPro" id="IPR052562">
    <property type="entry name" value="Ketohexokinase-related"/>
</dbReference>
<name>A0ABT4IAL9_9ACTO</name>
<evidence type="ECO:0000313" key="5">
    <source>
        <dbReference type="Proteomes" id="UP001072034"/>
    </source>
</evidence>
<dbReference type="Proteomes" id="UP001072034">
    <property type="component" value="Unassembled WGS sequence"/>
</dbReference>
<dbReference type="InterPro" id="IPR011611">
    <property type="entry name" value="PfkB_dom"/>
</dbReference>
<sequence length="322" mass="31898">MGRPPSTTRPVGLFCGLAVVDVIQLVQAPPGPDDKIIALDQLIAAGGPATNAAVAFAALGGRAILAAPVGAGPLAELVGADLAGTGVELLDCSDCSDRSGGSDSAGPAPGLSVSSCTITAGTGRRSVISTNARAAVDTAPLDRHAARMACGQEPPPDVVLIDGHNPALACAALDLAARAGALTVMDAGSWKDPAADLPARCDVVAASARFYPPGPAGPVTAPQDVARWLLDAGARGVVITRGERSALWWAAGARGSVQPPQVEAADTLGAGDVFHGALALALAGARRDQVTGPVLSAAVERACAVAAASTTAFGTRAWLHQA</sequence>
<dbReference type="SUPFAM" id="SSF53613">
    <property type="entry name" value="Ribokinase-like"/>
    <property type="match status" value="1"/>
</dbReference>
<accession>A0ABT4IAL9</accession>
<dbReference type="Gene3D" id="3.40.1190.20">
    <property type="match status" value="1"/>
</dbReference>
<dbReference type="InterPro" id="IPR002173">
    <property type="entry name" value="Carboh/pur_kinase_PfkB_CS"/>
</dbReference>
<dbReference type="PANTHER" id="PTHR42774:SF3">
    <property type="entry name" value="KETOHEXOKINASE"/>
    <property type="match status" value="1"/>
</dbReference>
<evidence type="ECO:0000259" key="3">
    <source>
        <dbReference type="Pfam" id="PF00294"/>
    </source>
</evidence>
<dbReference type="EMBL" id="JAPTMY010000030">
    <property type="protein sequence ID" value="MCZ0858788.1"/>
    <property type="molecule type" value="Genomic_DNA"/>
</dbReference>
<dbReference type="InterPro" id="IPR029056">
    <property type="entry name" value="Ribokinase-like"/>
</dbReference>
<dbReference type="PROSITE" id="PS00584">
    <property type="entry name" value="PFKB_KINASES_2"/>
    <property type="match status" value="1"/>
</dbReference>
<keyword evidence="5" id="KW-1185">Reference proteome</keyword>
<dbReference type="Pfam" id="PF00294">
    <property type="entry name" value="PfkB"/>
    <property type="match status" value="1"/>
</dbReference>
<organism evidence="4 5">
    <name type="scientific">Actinomyces israelii</name>
    <dbReference type="NCBI Taxonomy" id="1659"/>
    <lineage>
        <taxon>Bacteria</taxon>
        <taxon>Bacillati</taxon>
        <taxon>Actinomycetota</taxon>
        <taxon>Actinomycetes</taxon>
        <taxon>Actinomycetales</taxon>
        <taxon>Actinomycetaceae</taxon>
        <taxon>Actinomyces</taxon>
    </lineage>
</organism>